<dbReference type="InterPro" id="IPR029460">
    <property type="entry name" value="DNAPol_HHH"/>
</dbReference>
<dbReference type="Pfam" id="PF01336">
    <property type="entry name" value="tRNA_anti-codon"/>
    <property type="match status" value="1"/>
</dbReference>
<dbReference type="RefSeq" id="WP_151115931.1">
    <property type="nucleotide sequence ID" value="NZ_CP042582.1"/>
</dbReference>
<evidence type="ECO:0000256" key="13">
    <source>
        <dbReference type="HAMAP-Rule" id="MF_01902"/>
    </source>
</evidence>
<evidence type="ECO:0000256" key="9">
    <source>
        <dbReference type="ARBA" id="ARBA00022763"/>
    </source>
</evidence>
<dbReference type="CDD" id="cd04485">
    <property type="entry name" value="DnaE_OBF"/>
    <property type="match status" value="1"/>
</dbReference>
<dbReference type="Proteomes" id="UP000325797">
    <property type="component" value="Chromosome"/>
</dbReference>
<comment type="subcellular location">
    <subcellularLocation>
        <location evidence="1 13">Cytoplasm</location>
    </subcellularLocation>
</comment>
<dbReference type="EMBL" id="CP042582">
    <property type="protein sequence ID" value="QEX21416.1"/>
    <property type="molecule type" value="Genomic_DNA"/>
</dbReference>
<dbReference type="CDD" id="cd07434">
    <property type="entry name" value="PHP_PolIIIA_DnaE2"/>
    <property type="match status" value="1"/>
</dbReference>
<keyword evidence="8 13" id="KW-0235">DNA replication</keyword>
<keyword evidence="5 13" id="KW-0963">Cytoplasm</keyword>
<name>A0A5J6N3D8_9PROT</name>
<evidence type="ECO:0000256" key="11">
    <source>
        <dbReference type="ARBA" id="ARBA00023204"/>
    </source>
</evidence>
<dbReference type="InterPro" id="IPR004013">
    <property type="entry name" value="PHP_dom"/>
</dbReference>
<dbReference type="KEGG" id="hadh:FRZ61_13410"/>
<dbReference type="InterPro" id="IPR011708">
    <property type="entry name" value="DNA_pol3_alpha_NTPase_dom"/>
</dbReference>
<evidence type="ECO:0000256" key="12">
    <source>
        <dbReference type="ARBA" id="ARBA00049244"/>
    </source>
</evidence>
<dbReference type="GO" id="GO:0008408">
    <property type="term" value="F:3'-5' exonuclease activity"/>
    <property type="evidence" value="ECO:0007669"/>
    <property type="project" value="InterPro"/>
</dbReference>
<evidence type="ECO:0000256" key="1">
    <source>
        <dbReference type="ARBA" id="ARBA00004496"/>
    </source>
</evidence>
<dbReference type="HAMAP" id="MF_01902">
    <property type="entry name" value="DNApol_error_prone"/>
    <property type="match status" value="1"/>
</dbReference>
<comment type="catalytic activity">
    <reaction evidence="12 13">
        <text>DNA(n) + a 2'-deoxyribonucleoside 5'-triphosphate = DNA(n+1) + diphosphate</text>
        <dbReference type="Rhea" id="RHEA:22508"/>
        <dbReference type="Rhea" id="RHEA-COMP:17339"/>
        <dbReference type="Rhea" id="RHEA-COMP:17340"/>
        <dbReference type="ChEBI" id="CHEBI:33019"/>
        <dbReference type="ChEBI" id="CHEBI:61560"/>
        <dbReference type="ChEBI" id="CHEBI:173112"/>
        <dbReference type="EC" id="2.7.7.7"/>
    </reaction>
</comment>
<keyword evidence="7 13" id="KW-0548">Nucleotidyltransferase</keyword>
<accession>A0A5J6N3D8</accession>
<keyword evidence="6 13" id="KW-0808">Transferase</keyword>
<evidence type="ECO:0000256" key="8">
    <source>
        <dbReference type="ARBA" id="ARBA00022705"/>
    </source>
</evidence>
<keyword evidence="17" id="KW-1185">Reference proteome</keyword>
<evidence type="ECO:0000256" key="5">
    <source>
        <dbReference type="ARBA" id="ARBA00022490"/>
    </source>
</evidence>
<dbReference type="Gene3D" id="3.20.20.140">
    <property type="entry name" value="Metal-dependent hydrolases"/>
    <property type="match status" value="1"/>
</dbReference>
<evidence type="ECO:0000256" key="2">
    <source>
        <dbReference type="ARBA" id="ARBA00007391"/>
    </source>
</evidence>
<keyword evidence="10 13" id="KW-0239">DNA-directed DNA polymerase</keyword>
<feature type="domain" description="Polymerase/histidinol phosphatase N-terminal" evidence="15">
    <location>
        <begin position="9"/>
        <end position="76"/>
    </location>
</feature>
<evidence type="ECO:0000313" key="16">
    <source>
        <dbReference type="EMBL" id="QEX21416.1"/>
    </source>
</evidence>
<evidence type="ECO:0000259" key="15">
    <source>
        <dbReference type="SMART" id="SM00481"/>
    </source>
</evidence>
<comment type="function">
    <text evidence="13">DNA polymerase involved in damage-induced mutagenesis and translesion synthesis (TLS). It is not the major replicative DNA polymerase.</text>
</comment>
<dbReference type="PANTHER" id="PTHR32294">
    <property type="entry name" value="DNA POLYMERASE III SUBUNIT ALPHA"/>
    <property type="match status" value="1"/>
</dbReference>
<keyword evidence="9 13" id="KW-0227">DNA damage</keyword>
<dbReference type="InterPro" id="IPR003141">
    <property type="entry name" value="Pol/His_phosphatase_N"/>
</dbReference>
<feature type="compositionally biased region" description="Polar residues" evidence="14">
    <location>
        <begin position="1119"/>
        <end position="1128"/>
    </location>
</feature>
<dbReference type="SUPFAM" id="SSF89550">
    <property type="entry name" value="PHP domain-like"/>
    <property type="match status" value="1"/>
</dbReference>
<dbReference type="InterPro" id="IPR016195">
    <property type="entry name" value="Pol/histidinol_Pase-like"/>
</dbReference>
<evidence type="ECO:0000256" key="4">
    <source>
        <dbReference type="ARBA" id="ARBA00017273"/>
    </source>
</evidence>
<evidence type="ECO:0000256" key="7">
    <source>
        <dbReference type="ARBA" id="ARBA00022695"/>
    </source>
</evidence>
<dbReference type="Pfam" id="PF07733">
    <property type="entry name" value="DNA_pol3_alpha"/>
    <property type="match status" value="1"/>
</dbReference>
<proteinExistence type="inferred from homology"/>
<feature type="compositionally biased region" description="Basic and acidic residues" evidence="14">
    <location>
        <begin position="1094"/>
        <end position="1118"/>
    </location>
</feature>
<evidence type="ECO:0000256" key="14">
    <source>
        <dbReference type="SAM" id="MobiDB-lite"/>
    </source>
</evidence>
<dbReference type="InterPro" id="IPR004805">
    <property type="entry name" value="DnaE2/DnaE/PolC"/>
</dbReference>
<sequence length="1128" mass="125107">MPLSSPPYAELACVTNFSFLRGASHPSELVKQAAELGLQALAIADRNSLAGVVRAHDAARELKFRIIPGARLVLRDGAEIVALPTDRAAYGRLSRLLTLGKMRAEKGQCHLDLDDLLGHGAGMMLIVLPGTDPGPLEELTALESRLRQLAAAFPGAVFLAGQHHLRGNDEAWIERLNRLAESCNTPLVASNDVHYHAPERRILQDVLTCIREGCTIDEAGYRLFANAERHLKSPAEMARLFARWPEAVARTVEIAERCRFSLDELRYEYPDELTTGGRTPQQELEKLAREGARWRYAGGVPEKIQKALDHELALIASLDYAPYFLTVYDLVRFAKEQTPPILCQGRGSAANSTVCYCLGVTSVDPATIDLLFERFISAERREPPDIDVDFEHERREEVIQYVYRKYGRDRAGIAATVISYRSRSALREVGKAMGLSLDLVGALSGQVWAPTYGKGTSFLDESRLREHGLDPADSRLTLTLALARELKGFPRHLSQHVGGFVISRGLLSELVPIENAAMADRTFIEWDKDDLMALGLMKVDVLALGMLTCTAKSFDLLRRHYGKSFDLATLSPDDPTVYEMLGRADSIGVFQVESRAQMTMLPRLKPRNFYDLVIEVAIVRPGPIQGDMVHPYLRRRDGIEPVSYPSRELEQVLGKTLGVPLFQEQAMRIAIVAAGFTPDESDRLRRAMATFRHVGTIHMFERKLIEGMVANGYERAFAERCFNQIKGFGEYGFPESHAASFAHLVYVSAWIKCHYPEIFACAILNSQPMGFYAPAQLVRDAIEHGVEVRPVDVNFSEWDCTLELGATSDGRSLSAVNDGRPANPVVHGEGRRIEQEIIQGGQPAPGTKRRPLALRLGFRQVKGLGQGEMETLAAARGNGFGDPNALWRRSGLPERTLAILARADAFRSMGLDRREALWAVKGLPSAPLPLFEASLAEEQGEEAAVDLPRLTEGEHVAEDYASQQLSLKRHPMALLREVMTARGYRPCARLKETADGTTLSVAGLVLVRQRPGTASGVIFATLEDETGIANIVIWPRTFERYRRELLGSNLLGVTGKLQREGEVIHLVADRLVDLTRHLTDMADPDLPPAASLARADEVRKPGQDARNREVGERARQIQDRSYPSRNFH</sequence>
<dbReference type="EC" id="2.7.7.7" evidence="3 13"/>
<dbReference type="Pfam" id="PF14579">
    <property type="entry name" value="HHH_6"/>
    <property type="match status" value="1"/>
</dbReference>
<dbReference type="GO" id="GO:0005737">
    <property type="term" value="C:cytoplasm"/>
    <property type="evidence" value="ECO:0007669"/>
    <property type="project" value="UniProtKB-SubCell"/>
</dbReference>
<dbReference type="SMART" id="SM00481">
    <property type="entry name" value="POLIIIAc"/>
    <property type="match status" value="1"/>
</dbReference>
<dbReference type="InterPro" id="IPR023073">
    <property type="entry name" value="DnaE2"/>
</dbReference>
<dbReference type="Pfam" id="PF02811">
    <property type="entry name" value="PHP"/>
    <property type="match status" value="1"/>
</dbReference>
<dbReference type="GO" id="GO:0006260">
    <property type="term" value="P:DNA replication"/>
    <property type="evidence" value="ECO:0007669"/>
    <property type="project" value="UniProtKB-KW"/>
</dbReference>
<dbReference type="GO" id="GO:0003887">
    <property type="term" value="F:DNA-directed DNA polymerase activity"/>
    <property type="evidence" value="ECO:0007669"/>
    <property type="project" value="UniProtKB-UniRule"/>
</dbReference>
<dbReference type="OrthoDB" id="9803237at2"/>
<evidence type="ECO:0000256" key="3">
    <source>
        <dbReference type="ARBA" id="ARBA00012417"/>
    </source>
</evidence>
<dbReference type="NCBIfam" id="NF004225">
    <property type="entry name" value="PRK05672.1"/>
    <property type="match status" value="1"/>
</dbReference>
<dbReference type="PANTHER" id="PTHR32294:SF4">
    <property type="entry name" value="ERROR-PRONE DNA POLYMERASE"/>
    <property type="match status" value="1"/>
</dbReference>
<dbReference type="AlphaFoldDB" id="A0A5J6N3D8"/>
<protein>
    <recommendedName>
        <fullName evidence="4 13">Error-prone DNA polymerase</fullName>
        <ecNumber evidence="3 13">2.7.7.7</ecNumber>
    </recommendedName>
</protein>
<dbReference type="GO" id="GO:0006281">
    <property type="term" value="P:DNA repair"/>
    <property type="evidence" value="ECO:0007669"/>
    <property type="project" value="UniProtKB-UniRule"/>
</dbReference>
<evidence type="ECO:0000256" key="10">
    <source>
        <dbReference type="ARBA" id="ARBA00022932"/>
    </source>
</evidence>
<dbReference type="InterPro" id="IPR040982">
    <property type="entry name" value="DNA_pol3_finger"/>
</dbReference>
<dbReference type="Pfam" id="PF17657">
    <property type="entry name" value="DNA_pol3_finger"/>
    <property type="match status" value="1"/>
</dbReference>
<gene>
    <name evidence="13 16" type="primary">dnaE2</name>
    <name evidence="16" type="ORF">FRZ61_13410</name>
</gene>
<dbReference type="GO" id="GO:0003676">
    <property type="term" value="F:nucleic acid binding"/>
    <property type="evidence" value="ECO:0007669"/>
    <property type="project" value="InterPro"/>
</dbReference>
<dbReference type="InterPro" id="IPR004365">
    <property type="entry name" value="NA-bd_OB_tRNA"/>
</dbReference>
<organism evidence="16 17">
    <name type="scientific">Hypericibacter adhaerens</name>
    <dbReference type="NCBI Taxonomy" id="2602016"/>
    <lineage>
        <taxon>Bacteria</taxon>
        <taxon>Pseudomonadati</taxon>
        <taxon>Pseudomonadota</taxon>
        <taxon>Alphaproteobacteria</taxon>
        <taxon>Rhodospirillales</taxon>
        <taxon>Dongiaceae</taxon>
        <taxon>Hypericibacter</taxon>
    </lineage>
</organism>
<evidence type="ECO:0000256" key="6">
    <source>
        <dbReference type="ARBA" id="ARBA00022679"/>
    </source>
</evidence>
<evidence type="ECO:0000313" key="17">
    <source>
        <dbReference type="Proteomes" id="UP000325797"/>
    </source>
</evidence>
<comment type="similarity">
    <text evidence="2 13">Belongs to the DNA polymerase type-C family. DnaE2 subfamily.</text>
</comment>
<dbReference type="NCBIfam" id="TIGR00594">
    <property type="entry name" value="polc"/>
    <property type="match status" value="1"/>
</dbReference>
<keyword evidence="11 13" id="KW-0234">DNA repair</keyword>
<feature type="region of interest" description="Disordered" evidence="14">
    <location>
        <begin position="1083"/>
        <end position="1128"/>
    </location>
</feature>
<reference evidence="16 17" key="1">
    <citation type="submission" date="2019-08" db="EMBL/GenBank/DDBJ databases">
        <title>Hyperibacter terrae gen. nov., sp. nov. and Hyperibacter viscosus sp. nov., two new members in the family Rhodospirillaceae isolated from the rhizosphere of Hypericum perforatum.</title>
        <authorList>
            <person name="Noviana Z."/>
        </authorList>
    </citation>
    <scope>NUCLEOTIDE SEQUENCE [LARGE SCALE GENOMIC DNA]</scope>
    <source>
        <strain evidence="16 17">R5959</strain>
    </source>
</reference>